<feature type="region of interest" description="Disordered" evidence="1">
    <location>
        <begin position="135"/>
        <end position="159"/>
    </location>
</feature>
<feature type="compositionally biased region" description="Basic and acidic residues" evidence="1">
    <location>
        <begin position="141"/>
        <end position="153"/>
    </location>
</feature>
<keyword evidence="4" id="KW-1185">Reference proteome</keyword>
<proteinExistence type="predicted"/>
<keyword evidence="2" id="KW-0812">Transmembrane</keyword>
<keyword evidence="2" id="KW-0472">Membrane</keyword>
<accession>A0ABU1ZVP7</accession>
<reference evidence="3" key="1">
    <citation type="submission" date="2023-07" db="EMBL/GenBank/DDBJ databases">
        <title>Sequencing the genomes of 1000 actinobacteria strains.</title>
        <authorList>
            <person name="Klenk H.-P."/>
        </authorList>
    </citation>
    <scope>NUCLEOTIDE SEQUENCE</scope>
    <source>
        <strain evidence="3">DSM 107476</strain>
    </source>
</reference>
<organism evidence="3 4">
    <name type="scientific">Corynebacterium guangdongense</name>
    <dbReference type="NCBI Taxonomy" id="1783348"/>
    <lineage>
        <taxon>Bacteria</taxon>
        <taxon>Bacillati</taxon>
        <taxon>Actinomycetota</taxon>
        <taxon>Actinomycetes</taxon>
        <taxon>Mycobacteriales</taxon>
        <taxon>Corynebacteriaceae</taxon>
        <taxon>Corynebacterium</taxon>
    </lineage>
</organism>
<evidence type="ECO:0000313" key="4">
    <source>
        <dbReference type="Proteomes" id="UP001180840"/>
    </source>
</evidence>
<feature type="transmembrane region" description="Helical" evidence="2">
    <location>
        <begin position="102"/>
        <end position="121"/>
    </location>
</feature>
<dbReference type="EMBL" id="JAVDXZ010000001">
    <property type="protein sequence ID" value="MDR7328438.1"/>
    <property type="molecule type" value="Genomic_DNA"/>
</dbReference>
<feature type="transmembrane region" description="Helical" evidence="2">
    <location>
        <begin position="24"/>
        <end position="43"/>
    </location>
</feature>
<dbReference type="GO" id="GO:0016787">
    <property type="term" value="F:hydrolase activity"/>
    <property type="evidence" value="ECO:0007669"/>
    <property type="project" value="UniProtKB-KW"/>
</dbReference>
<evidence type="ECO:0000256" key="2">
    <source>
        <dbReference type="SAM" id="Phobius"/>
    </source>
</evidence>
<dbReference type="RefSeq" id="WP_290197241.1">
    <property type="nucleotide sequence ID" value="NZ_CP047654.1"/>
</dbReference>
<feature type="transmembrane region" description="Helical" evidence="2">
    <location>
        <begin position="75"/>
        <end position="96"/>
    </location>
</feature>
<comment type="caution">
    <text evidence="3">The sequence shown here is derived from an EMBL/GenBank/DDBJ whole genome shotgun (WGS) entry which is preliminary data.</text>
</comment>
<keyword evidence="2" id="KW-1133">Transmembrane helix</keyword>
<protein>
    <submittedName>
        <fullName evidence="3">Neutral ceramidase superfamily lipid hydrolase</fullName>
    </submittedName>
</protein>
<dbReference type="Proteomes" id="UP001180840">
    <property type="component" value="Unassembled WGS sequence"/>
</dbReference>
<keyword evidence="3" id="KW-0378">Hydrolase</keyword>
<feature type="transmembrane region" description="Helical" evidence="2">
    <location>
        <begin position="49"/>
        <end position="68"/>
    </location>
</feature>
<evidence type="ECO:0000256" key="1">
    <source>
        <dbReference type="SAM" id="MobiDB-lite"/>
    </source>
</evidence>
<sequence>MSSHPQVDPQRADRIIKAVRRSQLAGLIIAVLIVVGLFVALMNRWEPNVIVPLVLLILAALTVYPIAWMDTSKRWIVTVLLLMSILSAISAGLGLYGGLGTGWPNTVAIAGLVAAAAAMILSAQSRTALARQVASEDELERADAPAKEGEERRARRRAR</sequence>
<name>A0ABU1ZVP7_9CORY</name>
<evidence type="ECO:0000313" key="3">
    <source>
        <dbReference type="EMBL" id="MDR7328438.1"/>
    </source>
</evidence>
<gene>
    <name evidence="3" type="ORF">J2S39_000114</name>
</gene>